<dbReference type="InterPro" id="IPR036388">
    <property type="entry name" value="WH-like_DNA-bd_sf"/>
</dbReference>
<dbReference type="Pfam" id="PF07729">
    <property type="entry name" value="FCD"/>
    <property type="match status" value="1"/>
</dbReference>
<evidence type="ECO:0000256" key="3">
    <source>
        <dbReference type="ARBA" id="ARBA00023163"/>
    </source>
</evidence>
<organism evidence="5 6">
    <name type="scientific">Burkholderia aenigmatica</name>
    <dbReference type="NCBI Taxonomy" id="2015348"/>
    <lineage>
        <taxon>Bacteria</taxon>
        <taxon>Pseudomonadati</taxon>
        <taxon>Pseudomonadota</taxon>
        <taxon>Betaproteobacteria</taxon>
        <taxon>Burkholderiales</taxon>
        <taxon>Burkholderiaceae</taxon>
        <taxon>Burkholderia</taxon>
        <taxon>Burkholderia cepacia complex</taxon>
    </lineage>
</organism>
<dbReference type="InterPro" id="IPR036390">
    <property type="entry name" value="WH_DNA-bd_sf"/>
</dbReference>
<dbReference type="GO" id="GO:0003700">
    <property type="term" value="F:DNA-binding transcription factor activity"/>
    <property type="evidence" value="ECO:0007669"/>
    <property type="project" value="InterPro"/>
</dbReference>
<keyword evidence="1" id="KW-0805">Transcription regulation</keyword>
<dbReference type="PANTHER" id="PTHR43537">
    <property type="entry name" value="TRANSCRIPTIONAL REGULATOR, GNTR FAMILY"/>
    <property type="match status" value="1"/>
</dbReference>
<proteinExistence type="predicted"/>
<dbReference type="SMART" id="SM00345">
    <property type="entry name" value="HTH_GNTR"/>
    <property type="match status" value="1"/>
</dbReference>
<dbReference type="GO" id="GO:0003677">
    <property type="term" value="F:DNA binding"/>
    <property type="evidence" value="ECO:0007669"/>
    <property type="project" value="UniProtKB-KW"/>
</dbReference>
<dbReference type="EMBL" id="NKFA01000007">
    <property type="protein sequence ID" value="OXI43839.1"/>
    <property type="molecule type" value="Genomic_DNA"/>
</dbReference>
<reference evidence="5 6" key="2">
    <citation type="submission" date="2017-08" db="EMBL/GenBank/DDBJ databases">
        <title>WGS of novel Burkholderia cepaca complex species.</title>
        <authorList>
            <person name="Lipuma J."/>
            <person name="Spilker T."/>
        </authorList>
    </citation>
    <scope>NUCLEOTIDE SEQUENCE [LARGE SCALE GENOMIC DNA]</scope>
    <source>
        <strain evidence="5 6">AU17325</strain>
    </source>
</reference>
<dbReference type="InterPro" id="IPR000524">
    <property type="entry name" value="Tscrpt_reg_HTH_GntR"/>
</dbReference>
<dbReference type="Gene3D" id="1.20.120.530">
    <property type="entry name" value="GntR ligand-binding domain-like"/>
    <property type="match status" value="1"/>
</dbReference>
<feature type="domain" description="HTH gntR-type" evidence="4">
    <location>
        <begin position="14"/>
        <end position="81"/>
    </location>
</feature>
<dbReference type="InterPro" id="IPR011711">
    <property type="entry name" value="GntR_C"/>
</dbReference>
<protein>
    <submittedName>
        <fullName evidence="5">GntR family transcriptional regulator</fullName>
    </submittedName>
</protein>
<dbReference type="SUPFAM" id="SSF48008">
    <property type="entry name" value="GntR ligand-binding domain-like"/>
    <property type="match status" value="1"/>
</dbReference>
<dbReference type="SMART" id="SM00895">
    <property type="entry name" value="FCD"/>
    <property type="match status" value="1"/>
</dbReference>
<dbReference type="RefSeq" id="WP_089451742.1">
    <property type="nucleotide sequence ID" value="NZ_NKFA01000007.1"/>
</dbReference>
<comment type="caution">
    <text evidence="5">The sequence shown here is derived from an EMBL/GenBank/DDBJ whole genome shotgun (WGS) entry which is preliminary data.</text>
</comment>
<dbReference type="AlphaFoldDB" id="A0A228INT9"/>
<keyword evidence="2" id="KW-0238">DNA-binding</keyword>
<dbReference type="PROSITE" id="PS50949">
    <property type="entry name" value="HTH_GNTR"/>
    <property type="match status" value="1"/>
</dbReference>
<reference evidence="6" key="1">
    <citation type="submission" date="2017-06" db="EMBL/GenBank/DDBJ databases">
        <authorList>
            <person name="LiPuma J."/>
            <person name="Spilker T."/>
        </authorList>
    </citation>
    <scope>NUCLEOTIDE SEQUENCE [LARGE SCALE GENOMIC DNA]</scope>
    <source>
        <strain evidence="6">AU17325</strain>
    </source>
</reference>
<dbReference type="OrthoDB" id="7003764at2"/>
<dbReference type="InterPro" id="IPR008920">
    <property type="entry name" value="TF_FadR/GntR_C"/>
</dbReference>
<evidence type="ECO:0000256" key="2">
    <source>
        <dbReference type="ARBA" id="ARBA00023125"/>
    </source>
</evidence>
<evidence type="ECO:0000313" key="6">
    <source>
        <dbReference type="Proteomes" id="UP000214600"/>
    </source>
</evidence>
<dbReference type="SUPFAM" id="SSF46785">
    <property type="entry name" value="Winged helix' DNA-binding domain"/>
    <property type="match status" value="1"/>
</dbReference>
<name>A0A228INT9_9BURK</name>
<dbReference type="Gene3D" id="1.10.10.10">
    <property type="entry name" value="Winged helix-like DNA-binding domain superfamily/Winged helix DNA-binding domain"/>
    <property type="match status" value="1"/>
</dbReference>
<evidence type="ECO:0000256" key="1">
    <source>
        <dbReference type="ARBA" id="ARBA00023015"/>
    </source>
</evidence>
<evidence type="ECO:0000313" key="5">
    <source>
        <dbReference type="EMBL" id="OXI43839.1"/>
    </source>
</evidence>
<dbReference type="PANTHER" id="PTHR43537:SF39">
    <property type="entry name" value="HTH-TYPE TRANSCRIPTIONAL REGULATOR MCBR"/>
    <property type="match status" value="1"/>
</dbReference>
<dbReference type="Pfam" id="PF00392">
    <property type="entry name" value="GntR"/>
    <property type="match status" value="1"/>
</dbReference>
<accession>A0A228INT9</accession>
<keyword evidence="3" id="KW-0804">Transcription</keyword>
<gene>
    <name evidence="5" type="ORF">CFB84_20095</name>
</gene>
<evidence type="ECO:0000259" key="4">
    <source>
        <dbReference type="PROSITE" id="PS50949"/>
    </source>
</evidence>
<dbReference type="Proteomes" id="UP000214600">
    <property type="component" value="Unassembled WGS sequence"/>
</dbReference>
<sequence>MKHEAEDLAERQDETVRDRVYRDLKELFISGQVYPGERLSLRTLAGALGTSAMPVREALRQLAACDAVDISPKKAARVPLMSISRFRELLAIRLNLEGMAVENAARIATEEQIAEIREYAEAFERELKRLRPDPSALIRLNKNLHFAAYRAAGSPVLTSLIELLWLQVGPVINYDLRQSDTRLKDRPAITQHRRMVDAIESKDGVAAREALVDDLTTAASIIIEAGKLLAAESPAA</sequence>